<comment type="caution">
    <text evidence="2">The sequence shown here is derived from an EMBL/GenBank/DDBJ whole genome shotgun (WGS) entry which is preliminary data.</text>
</comment>
<evidence type="ECO:0000256" key="1">
    <source>
        <dbReference type="SAM" id="Phobius"/>
    </source>
</evidence>
<name>A0A2N5X4Y6_9GAMM</name>
<sequence>MAVEVEAGLKIAHTQFAGILLCCMILTSILHGISPTFPAWIAGLFGWSAGLLLVSDVRGIPRIQAVIMLVLGSLGLLYGAYTQGEADYLKAVAANQALLSMLAAVSFLKLITLTATNKVDILPTGKRAMWRTLLGVHLFGAVINLSAIMIVGDRQSRHSPLSPAQATVLSRGFAMAANWSPFFAAMGVALTNAPGAELSVISPVGLPIAMIALAWSGWQLTRQFDVDNYEGYPLHFGSLWIPGLLAIAVLLTHHNFPSLPILTLISLLSVSLTLLVMTMRKEQSSRARIVDFVTYDLPGLRGELMLFLSAGVFAAGISSVIRATGFDLVPDSFGASEASLLLLVMTLLSILGIHPVISIVTASGLILPASPDMNLLAMTFLMTWSIGVCVSPLSGLSLAIQGRYNINSFNFLNWNGMFALLLLGLDILVLHLMEWY</sequence>
<feature type="transmembrane region" description="Helical" evidence="1">
    <location>
        <begin position="412"/>
        <end position="433"/>
    </location>
</feature>
<dbReference type="AlphaFoldDB" id="A0A2N5X4Y6"/>
<dbReference type="Proteomes" id="UP000235005">
    <property type="component" value="Unassembled WGS sequence"/>
</dbReference>
<feature type="transmembrane region" description="Helical" evidence="1">
    <location>
        <begin position="37"/>
        <end position="54"/>
    </location>
</feature>
<gene>
    <name evidence="2" type="ORF">C0039_05965</name>
</gene>
<feature type="transmembrane region" description="Helical" evidence="1">
    <location>
        <begin position="304"/>
        <end position="328"/>
    </location>
</feature>
<organism evidence="2 3">
    <name type="scientific">Pseudohalioglobus lutimaris</name>
    <dbReference type="NCBI Taxonomy" id="1737061"/>
    <lineage>
        <taxon>Bacteria</taxon>
        <taxon>Pseudomonadati</taxon>
        <taxon>Pseudomonadota</taxon>
        <taxon>Gammaproteobacteria</taxon>
        <taxon>Cellvibrionales</taxon>
        <taxon>Halieaceae</taxon>
        <taxon>Pseudohalioglobus</taxon>
    </lineage>
</organism>
<feature type="transmembrane region" description="Helical" evidence="1">
    <location>
        <begin position="375"/>
        <end position="400"/>
    </location>
</feature>
<feature type="transmembrane region" description="Helical" evidence="1">
    <location>
        <begin position="340"/>
        <end position="369"/>
    </location>
</feature>
<reference evidence="2 3" key="1">
    <citation type="submission" date="2018-01" db="EMBL/GenBank/DDBJ databases">
        <title>The draft genome sequence of Halioglobus lutimaris HF004.</title>
        <authorList>
            <person name="Du Z.-J."/>
            <person name="Shi M.-J."/>
        </authorList>
    </citation>
    <scope>NUCLEOTIDE SEQUENCE [LARGE SCALE GENOMIC DNA]</scope>
    <source>
        <strain evidence="2 3">HF004</strain>
    </source>
</reference>
<keyword evidence="1" id="KW-0472">Membrane</keyword>
<keyword evidence="1" id="KW-1133">Transmembrane helix</keyword>
<feature type="transmembrane region" description="Helical" evidence="1">
    <location>
        <begin position="232"/>
        <end position="252"/>
    </location>
</feature>
<feature type="transmembrane region" description="Helical" evidence="1">
    <location>
        <begin position="63"/>
        <end position="81"/>
    </location>
</feature>
<keyword evidence="1" id="KW-0812">Transmembrane</keyword>
<feature type="transmembrane region" description="Helical" evidence="1">
    <location>
        <begin position="132"/>
        <end position="152"/>
    </location>
</feature>
<feature type="transmembrane region" description="Helical" evidence="1">
    <location>
        <begin position="198"/>
        <end position="220"/>
    </location>
</feature>
<accession>A0A2N5X4Y6</accession>
<feature type="transmembrane region" description="Helical" evidence="1">
    <location>
        <begin position="12"/>
        <end position="31"/>
    </location>
</feature>
<protein>
    <submittedName>
        <fullName evidence="2">Uncharacterized protein</fullName>
    </submittedName>
</protein>
<feature type="transmembrane region" description="Helical" evidence="1">
    <location>
        <begin position="259"/>
        <end position="279"/>
    </location>
</feature>
<dbReference type="OrthoDB" id="8523687at2"/>
<evidence type="ECO:0000313" key="2">
    <source>
        <dbReference type="EMBL" id="PLW69557.1"/>
    </source>
</evidence>
<evidence type="ECO:0000313" key="3">
    <source>
        <dbReference type="Proteomes" id="UP000235005"/>
    </source>
</evidence>
<dbReference type="RefSeq" id="WP_101517563.1">
    <property type="nucleotide sequence ID" value="NZ_PKUS01000005.1"/>
</dbReference>
<proteinExistence type="predicted"/>
<dbReference type="EMBL" id="PKUS01000005">
    <property type="protein sequence ID" value="PLW69557.1"/>
    <property type="molecule type" value="Genomic_DNA"/>
</dbReference>
<feature type="transmembrane region" description="Helical" evidence="1">
    <location>
        <begin position="93"/>
        <end position="111"/>
    </location>
</feature>
<keyword evidence="3" id="KW-1185">Reference proteome</keyword>
<feature type="transmembrane region" description="Helical" evidence="1">
    <location>
        <begin position="172"/>
        <end position="191"/>
    </location>
</feature>